<feature type="domain" description="PAC" evidence="12">
    <location>
        <begin position="79"/>
        <end position="131"/>
    </location>
</feature>
<feature type="domain" description="PAS" evidence="11">
    <location>
        <begin position="5"/>
        <end position="75"/>
    </location>
</feature>
<dbReference type="SMART" id="SM00448">
    <property type="entry name" value="REC"/>
    <property type="match status" value="1"/>
</dbReference>
<protein>
    <recommendedName>
        <fullName evidence="2">histidine kinase</fullName>
        <ecNumber evidence="2">2.7.13.3</ecNumber>
    </recommendedName>
</protein>
<reference evidence="14" key="1">
    <citation type="journal article" date="2019" name="Int. J. Syst. Evol. Microbiol.">
        <title>The Global Catalogue of Microorganisms (GCM) 10K type strain sequencing project: providing services to taxonomists for standard genome sequencing and annotation.</title>
        <authorList>
            <consortium name="The Broad Institute Genomics Platform"/>
            <consortium name="The Broad Institute Genome Sequencing Center for Infectious Disease"/>
            <person name="Wu L."/>
            <person name="Ma J."/>
        </authorList>
    </citation>
    <scope>NUCLEOTIDE SEQUENCE [LARGE SCALE GENOMIC DNA]</scope>
    <source>
        <strain evidence="14">KCTC 42498</strain>
    </source>
</reference>
<evidence type="ECO:0000259" key="11">
    <source>
        <dbReference type="PROSITE" id="PS50112"/>
    </source>
</evidence>
<keyword evidence="14" id="KW-1185">Reference proteome</keyword>
<dbReference type="InterPro" id="IPR036890">
    <property type="entry name" value="HATPase_C_sf"/>
</dbReference>
<keyword evidence="13" id="KW-0547">Nucleotide-binding</keyword>
<dbReference type="InterPro" id="IPR029016">
    <property type="entry name" value="GAF-like_dom_sf"/>
</dbReference>
<dbReference type="PANTHER" id="PTHR45339">
    <property type="entry name" value="HYBRID SIGNAL TRANSDUCTION HISTIDINE KINASE J"/>
    <property type="match status" value="1"/>
</dbReference>
<dbReference type="EC" id="2.7.13.3" evidence="2"/>
<dbReference type="Pfam" id="PF00072">
    <property type="entry name" value="Response_reg"/>
    <property type="match status" value="1"/>
</dbReference>
<dbReference type="Gene3D" id="3.30.565.10">
    <property type="entry name" value="Histidine kinase-like ATPase, C-terminal domain"/>
    <property type="match status" value="1"/>
</dbReference>
<accession>A0ABW5IF96</accession>
<dbReference type="PRINTS" id="PR00344">
    <property type="entry name" value="BCTRLSENSOR"/>
</dbReference>
<feature type="domain" description="Histidine kinase" evidence="9">
    <location>
        <begin position="454"/>
        <end position="675"/>
    </location>
</feature>
<dbReference type="InterPro" id="IPR013655">
    <property type="entry name" value="PAS_fold_3"/>
</dbReference>
<dbReference type="SMART" id="SM00387">
    <property type="entry name" value="HATPase_c"/>
    <property type="match status" value="1"/>
</dbReference>
<feature type="domain" description="Response regulatory" evidence="10">
    <location>
        <begin position="698"/>
        <end position="816"/>
    </location>
</feature>
<dbReference type="SMART" id="SM00065">
    <property type="entry name" value="GAF"/>
    <property type="match status" value="1"/>
</dbReference>
<dbReference type="CDD" id="cd00130">
    <property type="entry name" value="PAS"/>
    <property type="match status" value="2"/>
</dbReference>
<dbReference type="PROSITE" id="PS50109">
    <property type="entry name" value="HIS_KIN"/>
    <property type="match status" value="1"/>
</dbReference>
<dbReference type="InterPro" id="IPR003661">
    <property type="entry name" value="HisK_dim/P_dom"/>
</dbReference>
<evidence type="ECO:0000259" key="10">
    <source>
        <dbReference type="PROSITE" id="PS50110"/>
    </source>
</evidence>
<dbReference type="InterPro" id="IPR001610">
    <property type="entry name" value="PAC"/>
</dbReference>
<gene>
    <name evidence="13" type="ORF">ACFSRY_00340</name>
</gene>
<dbReference type="Gene3D" id="1.10.287.130">
    <property type="match status" value="1"/>
</dbReference>
<keyword evidence="4" id="KW-0808">Transferase</keyword>
<dbReference type="Pfam" id="PF00989">
    <property type="entry name" value="PAS"/>
    <property type="match status" value="1"/>
</dbReference>
<keyword evidence="6" id="KW-0902">Two-component regulatory system</keyword>
<evidence type="ECO:0000256" key="1">
    <source>
        <dbReference type="ARBA" id="ARBA00000085"/>
    </source>
</evidence>
<dbReference type="Gene3D" id="3.30.450.40">
    <property type="match status" value="1"/>
</dbReference>
<dbReference type="InterPro" id="IPR004358">
    <property type="entry name" value="Sig_transdc_His_kin-like_C"/>
</dbReference>
<dbReference type="SUPFAM" id="SSF55781">
    <property type="entry name" value="GAF domain-like"/>
    <property type="match status" value="1"/>
</dbReference>
<keyword evidence="8" id="KW-0175">Coiled coil</keyword>
<dbReference type="SUPFAM" id="SSF47384">
    <property type="entry name" value="Homodimeric domain of signal transducing histidine kinase"/>
    <property type="match status" value="1"/>
</dbReference>
<dbReference type="Pfam" id="PF01590">
    <property type="entry name" value="GAF"/>
    <property type="match status" value="1"/>
</dbReference>
<dbReference type="InterPro" id="IPR003018">
    <property type="entry name" value="GAF"/>
</dbReference>
<dbReference type="GO" id="GO:0005524">
    <property type="term" value="F:ATP binding"/>
    <property type="evidence" value="ECO:0007669"/>
    <property type="project" value="UniProtKB-KW"/>
</dbReference>
<comment type="caution">
    <text evidence="13">The sequence shown here is derived from an EMBL/GenBank/DDBJ whole genome shotgun (WGS) entry which is preliminary data.</text>
</comment>
<evidence type="ECO:0000259" key="12">
    <source>
        <dbReference type="PROSITE" id="PS50113"/>
    </source>
</evidence>
<dbReference type="InterPro" id="IPR013767">
    <property type="entry name" value="PAS_fold"/>
</dbReference>
<dbReference type="EMBL" id="JBHULU010000001">
    <property type="protein sequence ID" value="MFD2512296.1"/>
    <property type="molecule type" value="Genomic_DNA"/>
</dbReference>
<dbReference type="SMART" id="SM00086">
    <property type="entry name" value="PAC"/>
    <property type="match status" value="2"/>
</dbReference>
<dbReference type="CDD" id="cd00082">
    <property type="entry name" value="HisKA"/>
    <property type="match status" value="1"/>
</dbReference>
<keyword evidence="5" id="KW-0418">Kinase</keyword>
<dbReference type="Pfam" id="PF08447">
    <property type="entry name" value="PAS_3"/>
    <property type="match status" value="1"/>
</dbReference>
<dbReference type="Pfam" id="PF00512">
    <property type="entry name" value="HisKA"/>
    <property type="match status" value="1"/>
</dbReference>
<dbReference type="Gene3D" id="3.30.450.20">
    <property type="entry name" value="PAS domain"/>
    <property type="match status" value="2"/>
</dbReference>
<keyword evidence="13" id="KW-0067">ATP-binding</keyword>
<proteinExistence type="predicted"/>
<dbReference type="InterPro" id="IPR036097">
    <property type="entry name" value="HisK_dim/P_sf"/>
</dbReference>
<dbReference type="CDD" id="cd17546">
    <property type="entry name" value="REC_hyHK_CKI1_RcsC-like"/>
    <property type="match status" value="1"/>
</dbReference>
<comment type="catalytic activity">
    <reaction evidence="1">
        <text>ATP + protein L-histidine = ADP + protein N-phospho-L-histidine.</text>
        <dbReference type="EC" id="2.7.13.3"/>
    </reaction>
</comment>
<feature type="modified residue" description="4-aspartylphosphate" evidence="7">
    <location>
        <position position="747"/>
    </location>
</feature>
<dbReference type="SMART" id="SM00388">
    <property type="entry name" value="HisKA"/>
    <property type="match status" value="1"/>
</dbReference>
<dbReference type="PROSITE" id="PS50112">
    <property type="entry name" value="PAS"/>
    <property type="match status" value="1"/>
</dbReference>
<evidence type="ECO:0000256" key="3">
    <source>
        <dbReference type="ARBA" id="ARBA00022553"/>
    </source>
</evidence>
<dbReference type="Gene3D" id="3.40.50.2300">
    <property type="match status" value="1"/>
</dbReference>
<evidence type="ECO:0000256" key="4">
    <source>
        <dbReference type="ARBA" id="ARBA00022679"/>
    </source>
</evidence>
<dbReference type="InterPro" id="IPR000014">
    <property type="entry name" value="PAS"/>
</dbReference>
<dbReference type="InterPro" id="IPR001789">
    <property type="entry name" value="Sig_transdc_resp-reg_receiver"/>
</dbReference>
<dbReference type="PANTHER" id="PTHR45339:SF1">
    <property type="entry name" value="HYBRID SIGNAL TRANSDUCTION HISTIDINE KINASE J"/>
    <property type="match status" value="1"/>
</dbReference>
<sequence length="824" mass="92563">MKLSGDALLDALFDNPGIGIALISKNGCLKRCNPSLYRMLGYNPLELQHAKLEDILLKDDFANYSSRLESIMAGKEDSSEVEKRVVRKDGQVLWVQFKTSLVHTTEGEPLAVAFMKEMATQPISRSHKLQRLLIKLATQLVNIPLEQLNDTMHRVLSEVGSFADVDRAYVFKYDFEAQTFSNIHEWCAPGISPEIETMQQLPIEIISDIARAHQAGVSFHIPRVSELPQHSDLYKLLAPQQIKTLITVPMFTDGRCLGFIGFDSVARIREWKEDEIGLLTILAELLTNAENRRLSELALQENVERFKGLFDLSPVGIVLNDFETGRFVEANQAFLLNTGYTLDELQHMILEDLECSSRLFPDSFTADGTFGPDEKEIFNRDGSYRQVLQSGMQFYDKDGRRMLWSILQDISEIKAYHLQLETALALNTKTNEKLKIAIDNAEQANKAKENFLANMSHEIRTPMNGIMGISKLLSKTCLTPQQQNYLSTIRHSAKNLLVIINDILDLAKIKSGKLEFEQIPFDIQESLKTTYRTLSYKAEEKGIDFKIHPLAIDNPVIVGDPYRLNQILLNLTSNAIKFTAKGSVTVTSEITRETVDSITLSFTVADTGIGIAEDKLEKIFEGFTQAYSSTTRKHGGTGLGLSISKHLVELQNGTLGVKSEAGKGSKFYFELSFSKMHSYTEPKQVEGDMDFSLLNKRRVLLAEDNEINSFVAKTVMEGWGLVVDTAFNGLEAVGLAKENQYDVILMDIQMPELSGLDATQQIRLLEDDRKARTPIIALTANAIKGDDKKYLQAGMDDYVSKPFEEEVLFHKIIRLVNKVCEGVN</sequence>
<evidence type="ECO:0000313" key="14">
    <source>
        <dbReference type="Proteomes" id="UP001597544"/>
    </source>
</evidence>
<evidence type="ECO:0000256" key="2">
    <source>
        <dbReference type="ARBA" id="ARBA00012438"/>
    </source>
</evidence>
<dbReference type="NCBIfam" id="TIGR00229">
    <property type="entry name" value="sensory_box"/>
    <property type="match status" value="2"/>
</dbReference>
<dbReference type="SUPFAM" id="SSF55874">
    <property type="entry name" value="ATPase domain of HSP90 chaperone/DNA topoisomerase II/histidine kinase"/>
    <property type="match status" value="1"/>
</dbReference>
<dbReference type="SUPFAM" id="SSF52172">
    <property type="entry name" value="CheY-like"/>
    <property type="match status" value="1"/>
</dbReference>
<keyword evidence="3 7" id="KW-0597">Phosphoprotein</keyword>
<dbReference type="InterPro" id="IPR005467">
    <property type="entry name" value="His_kinase_dom"/>
</dbReference>
<evidence type="ECO:0000313" key="13">
    <source>
        <dbReference type="EMBL" id="MFD2512296.1"/>
    </source>
</evidence>
<evidence type="ECO:0000256" key="7">
    <source>
        <dbReference type="PROSITE-ProRule" id="PRU00169"/>
    </source>
</evidence>
<evidence type="ECO:0000256" key="8">
    <source>
        <dbReference type="SAM" id="Coils"/>
    </source>
</evidence>
<evidence type="ECO:0000256" key="6">
    <source>
        <dbReference type="ARBA" id="ARBA00023012"/>
    </source>
</evidence>
<dbReference type="InterPro" id="IPR035965">
    <property type="entry name" value="PAS-like_dom_sf"/>
</dbReference>
<feature type="coiled-coil region" evidence="8">
    <location>
        <begin position="427"/>
        <end position="458"/>
    </location>
</feature>
<dbReference type="PROSITE" id="PS50110">
    <property type="entry name" value="RESPONSE_REGULATORY"/>
    <property type="match status" value="1"/>
</dbReference>
<dbReference type="InterPro" id="IPR003594">
    <property type="entry name" value="HATPase_dom"/>
</dbReference>
<dbReference type="Proteomes" id="UP001597544">
    <property type="component" value="Unassembled WGS sequence"/>
</dbReference>
<dbReference type="SMART" id="SM00091">
    <property type="entry name" value="PAS"/>
    <property type="match status" value="2"/>
</dbReference>
<dbReference type="CDD" id="cd16922">
    <property type="entry name" value="HATPase_EvgS-ArcB-TorS-like"/>
    <property type="match status" value="1"/>
</dbReference>
<evidence type="ECO:0000256" key="5">
    <source>
        <dbReference type="ARBA" id="ARBA00022777"/>
    </source>
</evidence>
<dbReference type="RefSeq" id="WP_377502111.1">
    <property type="nucleotide sequence ID" value="NZ_JBHULU010000001.1"/>
</dbReference>
<dbReference type="InterPro" id="IPR011006">
    <property type="entry name" value="CheY-like_superfamily"/>
</dbReference>
<name>A0ABW5IF96_9BACT</name>
<organism evidence="13 14">
    <name type="scientific">Pontibacter locisalis</name>
    <dbReference type="NCBI Taxonomy" id="1719035"/>
    <lineage>
        <taxon>Bacteria</taxon>
        <taxon>Pseudomonadati</taxon>
        <taxon>Bacteroidota</taxon>
        <taxon>Cytophagia</taxon>
        <taxon>Cytophagales</taxon>
        <taxon>Hymenobacteraceae</taxon>
        <taxon>Pontibacter</taxon>
    </lineage>
</organism>
<dbReference type="Pfam" id="PF02518">
    <property type="entry name" value="HATPase_c"/>
    <property type="match status" value="1"/>
</dbReference>
<dbReference type="PROSITE" id="PS50113">
    <property type="entry name" value="PAC"/>
    <property type="match status" value="1"/>
</dbReference>
<evidence type="ECO:0000259" key="9">
    <source>
        <dbReference type="PROSITE" id="PS50109"/>
    </source>
</evidence>
<dbReference type="SUPFAM" id="SSF55785">
    <property type="entry name" value="PYP-like sensor domain (PAS domain)"/>
    <property type="match status" value="2"/>
</dbReference>
<dbReference type="InterPro" id="IPR000700">
    <property type="entry name" value="PAS-assoc_C"/>
</dbReference>